<gene>
    <name evidence="1" type="ORF">F4820DRAFT_446088</name>
</gene>
<protein>
    <submittedName>
        <fullName evidence="1">Membrane-associated, eicosanoid/glutathione metabolism protein</fullName>
    </submittedName>
</protein>
<evidence type="ECO:0000313" key="1">
    <source>
        <dbReference type="EMBL" id="KAI4867459.1"/>
    </source>
</evidence>
<sequence>MSFQPGLRLLGANALPSRAPAVTGAFALPFAGYFVFLSLRVSLARIVHRVALGDTVPVPAAKKDSPQPPPPSSSAATPSPSYDPLQLATRAHQNLAENLPLALVLAAIAELNRAKPERLAVALTVLFALRVLHAEFGLGRPDAMGIGRPVGYYGTMAVLGWLAGWSAWLVYYRE</sequence>
<dbReference type="Proteomes" id="UP001497700">
    <property type="component" value="Unassembled WGS sequence"/>
</dbReference>
<keyword evidence="2" id="KW-1185">Reference proteome</keyword>
<reference evidence="1 2" key="1">
    <citation type="journal article" date="2022" name="New Phytol.">
        <title>Ecological generalism drives hyperdiversity of secondary metabolite gene clusters in xylarialean endophytes.</title>
        <authorList>
            <person name="Franco M.E.E."/>
            <person name="Wisecaver J.H."/>
            <person name="Arnold A.E."/>
            <person name="Ju Y.M."/>
            <person name="Slot J.C."/>
            <person name="Ahrendt S."/>
            <person name="Moore L.P."/>
            <person name="Eastman K.E."/>
            <person name="Scott K."/>
            <person name="Konkel Z."/>
            <person name="Mondo S.J."/>
            <person name="Kuo A."/>
            <person name="Hayes R.D."/>
            <person name="Haridas S."/>
            <person name="Andreopoulos B."/>
            <person name="Riley R."/>
            <person name="LaButti K."/>
            <person name="Pangilinan J."/>
            <person name="Lipzen A."/>
            <person name="Amirebrahimi M."/>
            <person name="Yan J."/>
            <person name="Adam C."/>
            <person name="Keymanesh K."/>
            <person name="Ng V."/>
            <person name="Louie K."/>
            <person name="Northen T."/>
            <person name="Drula E."/>
            <person name="Henrissat B."/>
            <person name="Hsieh H.M."/>
            <person name="Youens-Clark K."/>
            <person name="Lutzoni F."/>
            <person name="Miadlikowska J."/>
            <person name="Eastwood D.C."/>
            <person name="Hamelin R.C."/>
            <person name="Grigoriev I.V."/>
            <person name="U'Ren J.M."/>
        </authorList>
    </citation>
    <scope>NUCLEOTIDE SEQUENCE [LARGE SCALE GENOMIC DNA]</scope>
    <source>
        <strain evidence="1 2">CBS 119005</strain>
    </source>
</reference>
<accession>A0ACB9Z6R1</accession>
<organism evidence="1 2">
    <name type="scientific">Hypoxylon rubiginosum</name>
    <dbReference type="NCBI Taxonomy" id="110542"/>
    <lineage>
        <taxon>Eukaryota</taxon>
        <taxon>Fungi</taxon>
        <taxon>Dikarya</taxon>
        <taxon>Ascomycota</taxon>
        <taxon>Pezizomycotina</taxon>
        <taxon>Sordariomycetes</taxon>
        <taxon>Xylariomycetidae</taxon>
        <taxon>Xylariales</taxon>
        <taxon>Hypoxylaceae</taxon>
        <taxon>Hypoxylon</taxon>
    </lineage>
</organism>
<proteinExistence type="predicted"/>
<evidence type="ECO:0000313" key="2">
    <source>
        <dbReference type="Proteomes" id="UP001497700"/>
    </source>
</evidence>
<comment type="caution">
    <text evidence="1">The sequence shown here is derived from an EMBL/GenBank/DDBJ whole genome shotgun (WGS) entry which is preliminary data.</text>
</comment>
<dbReference type="EMBL" id="MU393447">
    <property type="protein sequence ID" value="KAI4867459.1"/>
    <property type="molecule type" value="Genomic_DNA"/>
</dbReference>
<name>A0ACB9Z6R1_9PEZI</name>